<dbReference type="OrthoDB" id="5598852at2759"/>
<name>A0A6A6U545_9PEZI</name>
<dbReference type="EMBL" id="MU004237">
    <property type="protein sequence ID" value="KAF2667409.1"/>
    <property type="molecule type" value="Genomic_DNA"/>
</dbReference>
<sequence>MEDYQQSLVDQFFSPLSSLTEESCCRFALEKLSPVMWPGGHDKISIRPSSFQGSMSFTIIVHRASIDESIVVQFRSEEEDLSGVTEAHRIHGPLAPLVTYRGKYEDLFVYSSPFSPGTPYIEVLTSSKDLTLTHKTATILDLADIISRDAKRHTQDPDTCLLNSIQSGIGGYIFQLPNLHSAIYTCIDHLRPRMQELTILPLSLSHQDLSSFNYLIDDSTGRITTVLDWSGAQYQPLGSNFHFVEDLLGYMTPTGWTYDEDRNTLEDSFYTRICENLQQQHINSVNRELLEPQKAIGLLQYYLERLLKLKDKRTELYLDGYLSGLTFMTQAYNVE</sequence>
<evidence type="ECO:0000313" key="1">
    <source>
        <dbReference type="EMBL" id="KAF2667409.1"/>
    </source>
</evidence>
<dbReference type="Proteomes" id="UP000799302">
    <property type="component" value="Unassembled WGS sequence"/>
</dbReference>
<evidence type="ECO:0000313" key="2">
    <source>
        <dbReference type="Proteomes" id="UP000799302"/>
    </source>
</evidence>
<organism evidence="1 2">
    <name type="scientific">Microthyrium microscopicum</name>
    <dbReference type="NCBI Taxonomy" id="703497"/>
    <lineage>
        <taxon>Eukaryota</taxon>
        <taxon>Fungi</taxon>
        <taxon>Dikarya</taxon>
        <taxon>Ascomycota</taxon>
        <taxon>Pezizomycotina</taxon>
        <taxon>Dothideomycetes</taxon>
        <taxon>Dothideomycetes incertae sedis</taxon>
        <taxon>Microthyriales</taxon>
        <taxon>Microthyriaceae</taxon>
        <taxon>Microthyrium</taxon>
    </lineage>
</organism>
<reference evidence="1" key="1">
    <citation type="journal article" date="2020" name="Stud. Mycol.">
        <title>101 Dothideomycetes genomes: a test case for predicting lifestyles and emergence of pathogens.</title>
        <authorList>
            <person name="Haridas S."/>
            <person name="Albert R."/>
            <person name="Binder M."/>
            <person name="Bloem J."/>
            <person name="Labutti K."/>
            <person name="Salamov A."/>
            <person name="Andreopoulos B."/>
            <person name="Baker S."/>
            <person name="Barry K."/>
            <person name="Bills G."/>
            <person name="Bluhm B."/>
            <person name="Cannon C."/>
            <person name="Castanera R."/>
            <person name="Culley D."/>
            <person name="Daum C."/>
            <person name="Ezra D."/>
            <person name="Gonzalez J."/>
            <person name="Henrissat B."/>
            <person name="Kuo A."/>
            <person name="Liang C."/>
            <person name="Lipzen A."/>
            <person name="Lutzoni F."/>
            <person name="Magnuson J."/>
            <person name="Mondo S."/>
            <person name="Nolan M."/>
            <person name="Ohm R."/>
            <person name="Pangilinan J."/>
            <person name="Park H.-J."/>
            <person name="Ramirez L."/>
            <person name="Alfaro M."/>
            <person name="Sun H."/>
            <person name="Tritt A."/>
            <person name="Yoshinaga Y."/>
            <person name="Zwiers L.-H."/>
            <person name="Turgeon B."/>
            <person name="Goodwin S."/>
            <person name="Spatafora J."/>
            <person name="Crous P."/>
            <person name="Grigoriev I."/>
        </authorList>
    </citation>
    <scope>NUCLEOTIDE SEQUENCE</scope>
    <source>
        <strain evidence="1">CBS 115976</strain>
    </source>
</reference>
<dbReference type="AlphaFoldDB" id="A0A6A6U545"/>
<dbReference type="SUPFAM" id="SSF56112">
    <property type="entry name" value="Protein kinase-like (PK-like)"/>
    <property type="match status" value="1"/>
</dbReference>
<gene>
    <name evidence="1" type="ORF">BT63DRAFT_291354</name>
</gene>
<protein>
    <submittedName>
        <fullName evidence="1">Uncharacterized protein</fullName>
    </submittedName>
</protein>
<keyword evidence="2" id="KW-1185">Reference proteome</keyword>
<proteinExistence type="predicted"/>
<dbReference type="InterPro" id="IPR011009">
    <property type="entry name" value="Kinase-like_dom_sf"/>
</dbReference>
<accession>A0A6A6U545</accession>